<accession>A0ABN1L6Y9</accession>
<keyword evidence="3" id="KW-1185">Reference proteome</keyword>
<reference evidence="2 3" key="1">
    <citation type="journal article" date="2019" name="Int. J. Syst. Evol. Microbiol.">
        <title>The Global Catalogue of Microorganisms (GCM) 10K type strain sequencing project: providing services to taxonomists for standard genome sequencing and annotation.</title>
        <authorList>
            <consortium name="The Broad Institute Genomics Platform"/>
            <consortium name="The Broad Institute Genome Sequencing Center for Infectious Disease"/>
            <person name="Wu L."/>
            <person name="Ma J."/>
        </authorList>
    </citation>
    <scope>NUCLEOTIDE SEQUENCE [LARGE SCALE GENOMIC DNA]</scope>
    <source>
        <strain evidence="2 3">JCM 15608</strain>
    </source>
</reference>
<evidence type="ECO:0000256" key="1">
    <source>
        <dbReference type="SAM" id="Phobius"/>
    </source>
</evidence>
<protein>
    <recommendedName>
        <fullName evidence="4">DUF4386 family protein</fullName>
    </recommendedName>
</protein>
<comment type="caution">
    <text evidence="2">The sequence shown here is derived from an EMBL/GenBank/DDBJ whole genome shotgun (WGS) entry which is preliminary data.</text>
</comment>
<name>A0ABN1L6Y9_9GAMM</name>
<dbReference type="RefSeq" id="WP_343817115.1">
    <property type="nucleotide sequence ID" value="NZ_BAAAFA010000005.1"/>
</dbReference>
<feature type="transmembrane region" description="Helical" evidence="1">
    <location>
        <begin position="167"/>
        <end position="186"/>
    </location>
</feature>
<dbReference type="Proteomes" id="UP001500021">
    <property type="component" value="Unassembled WGS sequence"/>
</dbReference>
<gene>
    <name evidence="2" type="ORF">GCM10009111_18010</name>
</gene>
<evidence type="ECO:0000313" key="3">
    <source>
        <dbReference type="Proteomes" id="UP001500021"/>
    </source>
</evidence>
<keyword evidence="1" id="KW-1133">Transmembrane helix</keyword>
<feature type="transmembrane region" description="Helical" evidence="1">
    <location>
        <begin position="50"/>
        <end position="74"/>
    </location>
</feature>
<feature type="transmembrane region" description="Helical" evidence="1">
    <location>
        <begin position="7"/>
        <end position="30"/>
    </location>
</feature>
<sequence>MTHLQKLAGVAAIAEGLIYIIAFIYFGTFFTYPINGSPVEKMTYLAEVQLTFSLVCLLMYVVFGVFLALLVVGLHERIKHTNTPTIFIGSLFGVIWVGLVIASGMLSNIGLAHAIELANKSPEKALELWTTISVITESLGGGNEVVGGLWVLLVSIAAMKGNCLPRFINFLGCFVGMAGIATIYPNDTFTEIFGVSQIVWFIGLGLYLLSEKKAQMTQTNKTARL</sequence>
<keyword evidence="1" id="KW-0812">Transmembrane</keyword>
<feature type="transmembrane region" description="Helical" evidence="1">
    <location>
        <begin position="129"/>
        <end position="155"/>
    </location>
</feature>
<feature type="transmembrane region" description="Helical" evidence="1">
    <location>
        <begin position="192"/>
        <end position="209"/>
    </location>
</feature>
<organism evidence="2 3">
    <name type="scientific">Colwellia asteriadis</name>
    <dbReference type="NCBI Taxonomy" id="517723"/>
    <lineage>
        <taxon>Bacteria</taxon>
        <taxon>Pseudomonadati</taxon>
        <taxon>Pseudomonadota</taxon>
        <taxon>Gammaproteobacteria</taxon>
        <taxon>Alteromonadales</taxon>
        <taxon>Colwelliaceae</taxon>
        <taxon>Colwellia</taxon>
    </lineage>
</organism>
<proteinExistence type="predicted"/>
<evidence type="ECO:0008006" key="4">
    <source>
        <dbReference type="Google" id="ProtNLM"/>
    </source>
</evidence>
<keyword evidence="1" id="KW-0472">Membrane</keyword>
<evidence type="ECO:0000313" key="2">
    <source>
        <dbReference type="EMBL" id="GAA0817152.1"/>
    </source>
</evidence>
<feature type="transmembrane region" description="Helical" evidence="1">
    <location>
        <begin position="86"/>
        <end position="109"/>
    </location>
</feature>
<dbReference type="EMBL" id="BAAAFA010000005">
    <property type="protein sequence ID" value="GAA0817152.1"/>
    <property type="molecule type" value="Genomic_DNA"/>
</dbReference>